<dbReference type="PANTHER" id="PTHR48081:SF13">
    <property type="entry name" value="ALPHA_BETA HYDROLASE"/>
    <property type="match status" value="1"/>
</dbReference>
<proteinExistence type="predicted"/>
<dbReference type="InterPro" id="IPR029058">
    <property type="entry name" value="AB_hydrolase_fold"/>
</dbReference>
<feature type="domain" description="BD-FAE-like" evidence="3">
    <location>
        <begin position="65"/>
        <end position="272"/>
    </location>
</feature>
<keyword evidence="5" id="KW-1185">Reference proteome</keyword>
<dbReference type="Gene3D" id="3.40.50.1820">
    <property type="entry name" value="alpha/beta hydrolase"/>
    <property type="match status" value="1"/>
</dbReference>
<accession>A0A5Q2FIU5</accession>
<dbReference type="RefSeq" id="WP_153573094.1">
    <property type="nucleotide sequence ID" value="NZ_CP045725.1"/>
</dbReference>
<dbReference type="KEGG" id="rain:Rai3103_13985"/>
<dbReference type="EMBL" id="CP045725">
    <property type="protein sequence ID" value="QGF24565.1"/>
    <property type="molecule type" value="Genomic_DNA"/>
</dbReference>
<organism evidence="4 5">
    <name type="scientific">Raineyella fluvialis</name>
    <dbReference type="NCBI Taxonomy" id="2662261"/>
    <lineage>
        <taxon>Bacteria</taxon>
        <taxon>Bacillati</taxon>
        <taxon>Actinomycetota</taxon>
        <taxon>Actinomycetes</taxon>
        <taxon>Propionibacteriales</taxon>
        <taxon>Propionibacteriaceae</taxon>
        <taxon>Raineyella</taxon>
    </lineage>
</organism>
<evidence type="ECO:0000256" key="2">
    <source>
        <dbReference type="SAM" id="MobiDB-lite"/>
    </source>
</evidence>
<reference evidence="4 5" key="1">
    <citation type="submission" date="2019-10" db="EMBL/GenBank/DDBJ databases">
        <title>Genomic analysis of Raineyella sp. CBA3103.</title>
        <authorList>
            <person name="Roh S.W."/>
        </authorList>
    </citation>
    <scope>NUCLEOTIDE SEQUENCE [LARGE SCALE GENOMIC DNA]</scope>
    <source>
        <strain evidence="4 5">CBA3103</strain>
    </source>
</reference>
<dbReference type="GO" id="GO:0016787">
    <property type="term" value="F:hydrolase activity"/>
    <property type="evidence" value="ECO:0007669"/>
    <property type="project" value="UniProtKB-KW"/>
</dbReference>
<dbReference type="SUPFAM" id="SSF53474">
    <property type="entry name" value="alpha/beta-Hydrolases"/>
    <property type="match status" value="1"/>
</dbReference>
<gene>
    <name evidence="4" type="ORF">Rai3103_13985</name>
</gene>
<dbReference type="AlphaFoldDB" id="A0A5Q2FIU5"/>
<protein>
    <submittedName>
        <fullName evidence="4">Alpha/beta hydrolase fold domain-containing protein</fullName>
    </submittedName>
</protein>
<dbReference type="InterPro" id="IPR050300">
    <property type="entry name" value="GDXG_lipolytic_enzyme"/>
</dbReference>
<dbReference type="Proteomes" id="UP000386847">
    <property type="component" value="Chromosome"/>
</dbReference>
<dbReference type="Pfam" id="PF20434">
    <property type="entry name" value="BD-FAE"/>
    <property type="match status" value="1"/>
</dbReference>
<sequence length="312" mass="34212">MSNVEPRPLDPQAFPESTASAPGMRVITADTTPRFGSVALGVPYAQKSGRTLHLQVILPPRPLAIPDTADDVYPALLWIQGSAFHEQDLGHKLPALADFARRGYVVAIVEYRPSEVAPFPAQAKDAKTAVRWLREHAARFHVDPDRIVLGGDSSGGHTALMTYVTQDDQDYSDEPVADELGICCFIAFYPVTDITTMHDQPSALDHVSADSPEGYLIGRHNVLERPDLVAPTVIANHVAPAAERPLQPLLMMHGSRDRLVPFAQSVELYERLVAAGQDVTLYQLKGADHGGPPFWQPPVTEIMDAFIRRHLP</sequence>
<dbReference type="PANTHER" id="PTHR48081">
    <property type="entry name" value="AB HYDROLASE SUPERFAMILY PROTEIN C4A8.06C"/>
    <property type="match status" value="1"/>
</dbReference>
<evidence type="ECO:0000256" key="1">
    <source>
        <dbReference type="ARBA" id="ARBA00022801"/>
    </source>
</evidence>
<evidence type="ECO:0000313" key="5">
    <source>
        <dbReference type="Proteomes" id="UP000386847"/>
    </source>
</evidence>
<evidence type="ECO:0000259" key="3">
    <source>
        <dbReference type="Pfam" id="PF20434"/>
    </source>
</evidence>
<keyword evidence="1 4" id="KW-0378">Hydrolase</keyword>
<evidence type="ECO:0000313" key="4">
    <source>
        <dbReference type="EMBL" id="QGF24565.1"/>
    </source>
</evidence>
<dbReference type="InterPro" id="IPR049492">
    <property type="entry name" value="BD-FAE-like_dom"/>
</dbReference>
<feature type="region of interest" description="Disordered" evidence="2">
    <location>
        <begin position="1"/>
        <end position="23"/>
    </location>
</feature>
<name>A0A5Q2FIU5_9ACTN</name>